<accession>A0A2N8PQW1</accession>
<feature type="region of interest" description="Disordered" evidence="1">
    <location>
        <begin position="1693"/>
        <end position="1723"/>
    </location>
</feature>
<feature type="compositionally biased region" description="Basic and acidic residues" evidence="1">
    <location>
        <begin position="990"/>
        <end position="1000"/>
    </location>
</feature>
<reference evidence="3" key="1">
    <citation type="submission" date="2015-09" db="EMBL/GenBank/DDBJ databases">
        <authorList>
            <person name="Graham D.E."/>
            <person name="Mahan K.M."/>
            <person name="Klingeman D.M."/>
            <person name="Fida T."/>
            <person name="Giannone R.J."/>
            <person name="Hettich R.L."/>
            <person name="Parry R.J."/>
            <person name="Spain J.C."/>
        </authorList>
    </citation>
    <scope>NUCLEOTIDE SEQUENCE [LARGE SCALE GENOMIC DNA]</scope>
    <source>
        <strain evidence="3">JCM 4701</strain>
    </source>
</reference>
<feature type="compositionally biased region" description="Basic and acidic residues" evidence="1">
    <location>
        <begin position="1709"/>
        <end position="1720"/>
    </location>
</feature>
<dbReference type="Proteomes" id="UP000236047">
    <property type="component" value="Unassembled WGS sequence"/>
</dbReference>
<evidence type="ECO:0000313" key="3">
    <source>
        <dbReference type="Proteomes" id="UP000236047"/>
    </source>
</evidence>
<feature type="compositionally biased region" description="Basic and acidic residues" evidence="1">
    <location>
        <begin position="2350"/>
        <end position="2364"/>
    </location>
</feature>
<feature type="region of interest" description="Disordered" evidence="1">
    <location>
        <begin position="26"/>
        <end position="59"/>
    </location>
</feature>
<feature type="compositionally biased region" description="Gly residues" evidence="1">
    <location>
        <begin position="1426"/>
        <end position="1444"/>
    </location>
</feature>
<evidence type="ECO:0000256" key="1">
    <source>
        <dbReference type="SAM" id="MobiDB-lite"/>
    </source>
</evidence>
<keyword evidence="3" id="KW-1185">Reference proteome</keyword>
<feature type="region of interest" description="Disordered" evidence="1">
    <location>
        <begin position="1794"/>
        <end position="1823"/>
    </location>
</feature>
<feature type="region of interest" description="Disordered" evidence="1">
    <location>
        <begin position="2343"/>
        <end position="2394"/>
    </location>
</feature>
<feature type="region of interest" description="Disordered" evidence="1">
    <location>
        <begin position="971"/>
        <end position="1000"/>
    </location>
</feature>
<sequence length="2421" mass="259167">MTTTDAPAAEKEPSALVTVADARKAAESAPAVVAGDGPVPVPESEDSAAAPESAPVPAPEYRKVGGARLRAACGGRTATLELLTGPRGRKVLHTITLEASDQHGFMHGSRSATRAADAWLSARGMVAGAWGGDSFKGLTVAVRRADVAEAAPVAAAPECTVENARRAAEEWPTAMECRSVGQRYEGEFRASALLSELAVCGERFPLRWEAQPKGAGGYVVTLPTGRVGGTWGDVTRAAIGHVIQHRPGSVVAAAAERERAHAIKSEFAADAAERDTAALVRMSLVWELGHAVGKHARLLMGTHDLSEEQEDALLALEAHVRRAVKDALGAQESRRYGWWDDVRSAAVTVMGAAARLGVEVPSAAEVTVNTVEREGRWPSPERSVPSEFLLSITRPGPGDGGAAPVPDTGGGAGGAAGDVQALDAAPEDAAAAALAAFNEAAADAPRNLSALGRKALAHGWEVGPWSDGSRWHLVVKGLFLAADSRGTSGMVETVAEAIWSQCSWESGRVSFTGRDISKGAGSRVHEYGYRELGTFVAADWLTPVDRDGERERRTAEGRSAQYWLERAGEASGRAAEQCARAVVAMDAVTARRGEAAWVAVAELEGGSHYRAAERIASRCRAMVERLAFEVSDADARGAVADARRAFEVAGRVAALVKVVGRQAQRLEHTVLKPEAAAVFEPLLARTQAEQDARDVERLAGAPGMDLETFLQRVRGIRLEKVREVSGWHEFEGTPREQWGKVLDAGCVARLYASTAEGDVSEDNERPLFLAVFALAAAAGHEEVAAAGRALYEPNGRRAFGAASGAAGRAWQALTGNKNGRLSMLSPWEDVVTLDAMVRGGRAPAGAQAAALRERLLVEVGYRDRFEARSAARDVQEKWQTGLHDVGGAVNVPARLAALDAGCGPSETYRRELLAGWARRHWYKAAHPCPVVRVEGYRTIAEPGPVDVGAARLLAQWAAQVWAEAGSAPAGEQVPGGLWRGNRWHSSPPKELTRGMERRAQLSETERAALVEDAAERAARDAAGWLASVMPSATLGPSGGEGAAEIEPAVCERQPSSSEGRVTRDGVSVIVPARSAAGVVEAPEVPEEDDAPASARTRHAVPIQAFAGAPTDELIALGAVVTGAHEGGRCDICHGTFRLLIEGEQDGTPFQADRWCLGRYTDAGAQAAQMGAQDHEDLAVAFSGREWGEIVKSSRKRAAAQQEWEDLERVAYASWWVRAIPAGAMDTPAVGCGEEMIRTNHLDGDGPVVTTAYGHKYRVETNHQLKKPFVVKRERGGKVGASADRGATWAMIRQDSERRMLEAADDHIQRAQVGAPQGEPDEAWEITHGGWKSYGMERFGERFVVWEGPGHGRNPKTRRLVGIVDSRAAADQLVRDAYDVTRARLVELAERDRQAREAAERKAQEAAEREAAELAATAEKDARAGEVGAGGGAPFPGDDAAGGAGRRSVRVVDGDAGSAGAAVGEDGGMSDHEDQDDAEFAAYMAQIVPADPSISAPEQTRAERSQWEVDRVEARFDVPRLGWSEKIAKAAAWACQDLLTVSTAGVFMAGGVRVAAGRVRLLEAAGFVTVPAPKQRGPVRATADGRRASRMATVYPEGLHETDKDAKAARFKAAYIGQVSKQQARKESERLPFLPGGDAERAHHARWIREAEEWAEQAPARQAELDAIRAEGDRRDAERAAERERRLAECEAERQARAEQAAQRRAARWAHAEHSNDKSDGENMSGMRRVTVMRIMSEMWHATTQGEVFYVAKEDAGWVVVAPDDTRIGSPVIGEDREPNAESIRDLVRAHLDGEPVTEPPEAERADAAPAQTEPEDDRGDAENGYTWADVRRRPAAGLAVGDVFVVPAMGVAYEELSEGAVRGAGVGLGMALEGVAWTVTERRGALCTAESERGERRTEHATEGVFVLRVESADVVSSAPESLRNVADSASGDPGAFFAAGPGAVAGGVGSGGGVHSGPVDGSVDVRAEGDVTGGVGRYAPVVDGGWELTPEGNYRCRPASRATAVDLNETSWAVECDRHGPMTVLVNIYGEPTQDTRQAGRYECREDAEFAAELHLDEHQRRDAGVMTPEEIEEAQALALSKGQDQLLDWAAERKVVEHVDGFWGADVSYTRDDVWKKAYRPRVLTFWAAGYLRAECVEPGARDLVLTDKGRRARRMWNRALKLGLVEYASKENRFGVSAADLRRYPLLSEDRGFEGEELGPNAAERQAAKEAEEAETARIAAERETLPAAAVELAAAAEAAGWRVHTKIERENRYSGVQGLRDGDGGAFKAVWQHKDASGWVFYIGAAASDFVTINNIPDLEQVRRCVFDAEALGAVKVPDVISASGVEVWGDEGGYCPGVQAPRPVEVPRVEEGEPEKSEQPQEPEADIEITHTPAEGTQVHDTSQGDAASEILKRKEYGRRGGMAFKSTPLHYAVDG</sequence>
<proteinExistence type="predicted"/>
<gene>
    <name evidence="2" type="ORF">AOB60_00240</name>
</gene>
<feature type="compositionally biased region" description="Low complexity" evidence="1">
    <location>
        <begin position="29"/>
        <end position="38"/>
    </location>
</feature>
<comment type="caution">
    <text evidence="2">The sequence shown here is derived from an EMBL/GenBank/DDBJ whole genome shotgun (WGS) entry which is preliminary data.</text>
</comment>
<name>A0A2N8PQW1_STRNR</name>
<dbReference type="EMBL" id="LJSN01000001">
    <property type="protein sequence ID" value="PNE43413.1"/>
    <property type="molecule type" value="Genomic_DNA"/>
</dbReference>
<feature type="compositionally biased region" description="Basic and acidic residues" evidence="1">
    <location>
        <begin position="1395"/>
        <end position="1423"/>
    </location>
</feature>
<feature type="region of interest" description="Disordered" evidence="1">
    <location>
        <begin position="1395"/>
        <end position="1445"/>
    </location>
</feature>
<organism evidence="2 3">
    <name type="scientific">Streptomyces noursei</name>
    <name type="common">Streptomyces albulus</name>
    <dbReference type="NCBI Taxonomy" id="1971"/>
    <lineage>
        <taxon>Bacteria</taxon>
        <taxon>Bacillati</taxon>
        <taxon>Actinomycetota</taxon>
        <taxon>Actinomycetes</taxon>
        <taxon>Kitasatosporales</taxon>
        <taxon>Streptomycetaceae</taxon>
        <taxon>Streptomyces</taxon>
    </lineage>
</organism>
<protein>
    <submittedName>
        <fullName evidence="2">Uncharacterized protein</fullName>
    </submittedName>
</protein>
<feature type="region of interest" description="Disordered" evidence="1">
    <location>
        <begin position="394"/>
        <end position="413"/>
    </location>
</feature>
<evidence type="ECO:0000313" key="2">
    <source>
        <dbReference type="EMBL" id="PNE43413.1"/>
    </source>
</evidence>